<evidence type="ECO:0000313" key="1">
    <source>
        <dbReference type="EMBL" id="SVC01769.1"/>
    </source>
</evidence>
<accession>A0A382IR76</accession>
<sequence>MRKVLIILVSFLFLEACAETTVLLGPALTVGSSGNVLQAGFSYGGNMAVKKVTGKTPGEHASSYIKEKKEEKKIREEMVSYLQSHIEVMRNKLASKN</sequence>
<dbReference type="EMBL" id="UINC01068849">
    <property type="protein sequence ID" value="SVC01769.1"/>
    <property type="molecule type" value="Genomic_DNA"/>
</dbReference>
<reference evidence="1" key="1">
    <citation type="submission" date="2018-05" db="EMBL/GenBank/DDBJ databases">
        <authorList>
            <person name="Lanie J.A."/>
            <person name="Ng W.-L."/>
            <person name="Kazmierczak K.M."/>
            <person name="Andrzejewski T.M."/>
            <person name="Davidsen T.M."/>
            <person name="Wayne K.J."/>
            <person name="Tettelin H."/>
            <person name="Glass J.I."/>
            <person name="Rusch D."/>
            <person name="Podicherti R."/>
            <person name="Tsui H.-C.T."/>
            <person name="Winkler M.E."/>
        </authorList>
    </citation>
    <scope>NUCLEOTIDE SEQUENCE</scope>
</reference>
<protein>
    <submittedName>
        <fullName evidence="1">Uncharacterized protein</fullName>
    </submittedName>
</protein>
<proteinExistence type="predicted"/>
<dbReference type="AlphaFoldDB" id="A0A382IR76"/>
<gene>
    <name evidence="1" type="ORF">METZ01_LOCUS254623</name>
</gene>
<name>A0A382IR76_9ZZZZ</name>
<organism evidence="1">
    <name type="scientific">marine metagenome</name>
    <dbReference type="NCBI Taxonomy" id="408172"/>
    <lineage>
        <taxon>unclassified sequences</taxon>
        <taxon>metagenomes</taxon>
        <taxon>ecological metagenomes</taxon>
    </lineage>
</organism>